<dbReference type="Proteomes" id="UP001275084">
    <property type="component" value="Unassembled WGS sequence"/>
</dbReference>
<dbReference type="AlphaFoldDB" id="A0AAJ0HB10"/>
<accession>A0AAJ0HB10</accession>
<dbReference type="EMBL" id="JAUIQD010000006">
    <property type="protein sequence ID" value="KAK3345914.1"/>
    <property type="molecule type" value="Genomic_DNA"/>
</dbReference>
<evidence type="ECO:0000256" key="1">
    <source>
        <dbReference type="SAM" id="MobiDB-lite"/>
    </source>
</evidence>
<name>A0AAJ0HB10_9PEZI</name>
<evidence type="ECO:0000313" key="3">
    <source>
        <dbReference type="Proteomes" id="UP001275084"/>
    </source>
</evidence>
<comment type="caution">
    <text evidence="2">The sequence shown here is derived from an EMBL/GenBank/DDBJ whole genome shotgun (WGS) entry which is preliminary data.</text>
</comment>
<proteinExistence type="predicted"/>
<reference evidence="2" key="2">
    <citation type="submission" date="2023-06" db="EMBL/GenBank/DDBJ databases">
        <authorList>
            <consortium name="Lawrence Berkeley National Laboratory"/>
            <person name="Haridas S."/>
            <person name="Hensen N."/>
            <person name="Bonometti L."/>
            <person name="Westerberg I."/>
            <person name="Brannstrom I.O."/>
            <person name="Guillou S."/>
            <person name="Cros-Aarteil S."/>
            <person name="Calhoun S."/>
            <person name="Kuo A."/>
            <person name="Mondo S."/>
            <person name="Pangilinan J."/>
            <person name="Riley R."/>
            <person name="Labutti K."/>
            <person name="Andreopoulos B."/>
            <person name="Lipzen A."/>
            <person name="Chen C."/>
            <person name="Yanf M."/>
            <person name="Daum C."/>
            <person name="Ng V."/>
            <person name="Clum A."/>
            <person name="Steindorff A."/>
            <person name="Ohm R."/>
            <person name="Martin F."/>
            <person name="Silar P."/>
            <person name="Natvig D."/>
            <person name="Lalanne C."/>
            <person name="Gautier V."/>
            <person name="Ament-Velasquez S.L."/>
            <person name="Kruys A."/>
            <person name="Hutchinson M.I."/>
            <person name="Powell A.J."/>
            <person name="Barry K."/>
            <person name="Miller A.N."/>
            <person name="Grigoriev I.V."/>
            <person name="Debuchy R."/>
            <person name="Gladieux P."/>
            <person name="Thoren M.H."/>
            <person name="Johannesson H."/>
        </authorList>
    </citation>
    <scope>NUCLEOTIDE SEQUENCE</scope>
    <source>
        <strain evidence="2">CBS 955.72</strain>
    </source>
</reference>
<keyword evidence="3" id="KW-1185">Reference proteome</keyword>
<reference evidence="2" key="1">
    <citation type="journal article" date="2023" name="Mol. Phylogenet. Evol.">
        <title>Genome-scale phylogeny and comparative genomics of the fungal order Sordariales.</title>
        <authorList>
            <person name="Hensen N."/>
            <person name="Bonometti L."/>
            <person name="Westerberg I."/>
            <person name="Brannstrom I.O."/>
            <person name="Guillou S."/>
            <person name="Cros-Aarteil S."/>
            <person name="Calhoun S."/>
            <person name="Haridas S."/>
            <person name="Kuo A."/>
            <person name="Mondo S."/>
            <person name="Pangilinan J."/>
            <person name="Riley R."/>
            <person name="LaButti K."/>
            <person name="Andreopoulos B."/>
            <person name="Lipzen A."/>
            <person name="Chen C."/>
            <person name="Yan M."/>
            <person name="Daum C."/>
            <person name="Ng V."/>
            <person name="Clum A."/>
            <person name="Steindorff A."/>
            <person name="Ohm R.A."/>
            <person name="Martin F."/>
            <person name="Silar P."/>
            <person name="Natvig D.O."/>
            <person name="Lalanne C."/>
            <person name="Gautier V."/>
            <person name="Ament-Velasquez S.L."/>
            <person name="Kruys A."/>
            <person name="Hutchinson M.I."/>
            <person name="Powell A.J."/>
            <person name="Barry K."/>
            <person name="Miller A.N."/>
            <person name="Grigoriev I.V."/>
            <person name="Debuchy R."/>
            <person name="Gladieux P."/>
            <person name="Hiltunen Thoren M."/>
            <person name="Johannesson H."/>
        </authorList>
    </citation>
    <scope>NUCLEOTIDE SEQUENCE</scope>
    <source>
        <strain evidence="2">CBS 955.72</strain>
    </source>
</reference>
<evidence type="ECO:0000313" key="2">
    <source>
        <dbReference type="EMBL" id="KAK3345914.1"/>
    </source>
</evidence>
<protein>
    <submittedName>
        <fullName evidence="2">Uncharacterized protein</fullName>
    </submittedName>
</protein>
<sequence length="264" mass="27393">MGKTTRWFRTWIGQLQPQRQKSIHSVPAQTKTAADTVSGDPPPPYTESSTAPSDSLCPDTGGEYATVDATTIINITTAISTTALNLPTDKVSAAALFVASGIIYVADMVANVPVADAATVADIMKTAVKHIANAITAMPDRSSDILYDHYHTMAVPGFLSGVINAVGYGSTLSRESKEILLQYYAPVKTDIGLALLATQASSTPAVAAAVMTAVDSVADGISKAAAEDRKAVANAYSSCARRISQAVTNSAVAAISQGVARPFN</sequence>
<feature type="region of interest" description="Disordered" evidence="1">
    <location>
        <begin position="18"/>
        <end position="60"/>
    </location>
</feature>
<organism evidence="2 3">
    <name type="scientific">Lasiosphaeria hispida</name>
    <dbReference type="NCBI Taxonomy" id="260671"/>
    <lineage>
        <taxon>Eukaryota</taxon>
        <taxon>Fungi</taxon>
        <taxon>Dikarya</taxon>
        <taxon>Ascomycota</taxon>
        <taxon>Pezizomycotina</taxon>
        <taxon>Sordariomycetes</taxon>
        <taxon>Sordariomycetidae</taxon>
        <taxon>Sordariales</taxon>
        <taxon>Lasiosphaeriaceae</taxon>
        <taxon>Lasiosphaeria</taxon>
    </lineage>
</organism>
<gene>
    <name evidence="2" type="ORF">B0T25DRAFT_550622</name>
</gene>